<dbReference type="PRINTS" id="PR00762">
    <property type="entry name" value="CLCHANNEL"/>
</dbReference>
<keyword evidence="8" id="KW-0868">Chloride</keyword>
<dbReference type="AlphaFoldDB" id="A0A963YW33"/>
<keyword evidence="6 11" id="KW-0472">Membrane</keyword>
<dbReference type="InterPro" id="IPR014743">
    <property type="entry name" value="Cl-channel_core"/>
</dbReference>
<dbReference type="EMBL" id="JAESVB010000011">
    <property type="protein sequence ID" value="MCB8877208.1"/>
    <property type="molecule type" value="Genomic_DNA"/>
</dbReference>
<accession>A0A963YW33</accession>
<gene>
    <name evidence="12" type="ORF">ASILVAE211_18575</name>
</gene>
<evidence type="ECO:0000256" key="6">
    <source>
        <dbReference type="ARBA" id="ARBA00023136"/>
    </source>
</evidence>
<organism evidence="12 13">
    <name type="scientific">Acidisoma silvae</name>
    <dbReference type="NCBI Taxonomy" id="2802396"/>
    <lineage>
        <taxon>Bacteria</taxon>
        <taxon>Pseudomonadati</taxon>
        <taxon>Pseudomonadota</taxon>
        <taxon>Alphaproteobacteria</taxon>
        <taxon>Acetobacterales</taxon>
        <taxon>Acidocellaceae</taxon>
        <taxon>Acidisoma</taxon>
    </lineage>
</organism>
<evidence type="ECO:0000313" key="12">
    <source>
        <dbReference type="EMBL" id="MCB8877208.1"/>
    </source>
</evidence>
<sequence>MPDDDLYKREGLGRAHPPTDTDRDIPSDVAPVASAPAKPLASPVADRTPLPRLVLVTLLTGVSGGIGGMGLALLLHFIQHITFGYSLHAVISDENFLAGVTAASPQRRFLVLVGAGLIAGFGWWAVHRFGRPLVSIKKSVAEGTVMPMGTTIAHALLQIVTVAMGSPLGREVAPREIGSVLAGWCSRRVGLTPDDTRLMVACGAGAGLAAVYNVPLSGAVFVLEVLLMTVRPQVVVIALTTSVIATVIAWIGLGDDWQYQFPAYPVSTGLMIWACLIGPIAGVAGLGYSELTAWARGRAPKNARIILTTLAAFALVGLLTAWLPQLPGNGKGPIQLALSGAETPGPAVLMLGVKLVAVIACLLAGAEGGLLTPGLAVGALLSVPLGELWNAVFHSGIPLGAFVIVGATAFLAVSMRMPVTAIVLLMEFTRAGQDFLIPMIAATAGAMAVREGLAGHGQGLAGLIKSCLFPRTVLNSAGMTQIKTLPQVKQP</sequence>
<proteinExistence type="predicted"/>
<keyword evidence="13" id="KW-1185">Reference proteome</keyword>
<keyword evidence="2" id="KW-0813">Transport</keyword>
<evidence type="ECO:0000256" key="1">
    <source>
        <dbReference type="ARBA" id="ARBA00004141"/>
    </source>
</evidence>
<evidence type="ECO:0000256" key="3">
    <source>
        <dbReference type="ARBA" id="ARBA00022692"/>
    </source>
</evidence>
<evidence type="ECO:0000256" key="8">
    <source>
        <dbReference type="ARBA" id="ARBA00023214"/>
    </source>
</evidence>
<reference evidence="12" key="2">
    <citation type="submission" date="2021-01" db="EMBL/GenBank/DDBJ databases">
        <authorList>
            <person name="Mieszkin S."/>
            <person name="Pouder E."/>
            <person name="Alain K."/>
        </authorList>
    </citation>
    <scope>NUCLEOTIDE SEQUENCE</scope>
    <source>
        <strain evidence="12">HW T2.11</strain>
    </source>
</reference>
<feature type="transmembrane region" description="Helical" evidence="11">
    <location>
        <begin position="271"/>
        <end position="291"/>
    </location>
</feature>
<name>A0A963YW33_9PROT</name>
<evidence type="ECO:0000256" key="4">
    <source>
        <dbReference type="ARBA" id="ARBA00022989"/>
    </source>
</evidence>
<comment type="caution">
    <text evidence="12">The sequence shown here is derived from an EMBL/GenBank/DDBJ whole genome shotgun (WGS) entry which is preliminary data.</text>
</comment>
<keyword evidence="3 11" id="KW-0812">Transmembrane</keyword>
<reference evidence="12" key="1">
    <citation type="journal article" date="2021" name="Microorganisms">
        <title>Acidisoma silvae sp. nov. and Acidisomacellulosilytica sp. nov., Two Acidophilic Bacteria Isolated from Decaying Wood, Hydrolyzing Cellulose and Producing Poly-3-hydroxybutyrate.</title>
        <authorList>
            <person name="Mieszkin S."/>
            <person name="Pouder E."/>
            <person name="Uroz S."/>
            <person name="Simon-Colin C."/>
            <person name="Alain K."/>
        </authorList>
    </citation>
    <scope>NUCLEOTIDE SEQUENCE</scope>
    <source>
        <strain evidence="12">HW T2.11</strain>
    </source>
</reference>
<feature type="compositionally biased region" description="Basic and acidic residues" evidence="10">
    <location>
        <begin position="1"/>
        <end position="26"/>
    </location>
</feature>
<feature type="transmembrane region" description="Helical" evidence="11">
    <location>
        <begin position="198"/>
        <end position="227"/>
    </location>
</feature>
<dbReference type="CDD" id="cd01033">
    <property type="entry name" value="ClC_like"/>
    <property type="match status" value="1"/>
</dbReference>
<evidence type="ECO:0000256" key="9">
    <source>
        <dbReference type="ARBA" id="ARBA00023303"/>
    </source>
</evidence>
<dbReference type="InterPro" id="IPR001807">
    <property type="entry name" value="ClC"/>
</dbReference>
<keyword evidence="9" id="KW-0407">Ion channel</keyword>
<keyword evidence="4 11" id="KW-1133">Transmembrane helix</keyword>
<feature type="transmembrane region" description="Helical" evidence="11">
    <location>
        <begin position="109"/>
        <end position="126"/>
    </location>
</feature>
<feature type="transmembrane region" description="Helical" evidence="11">
    <location>
        <begin position="303"/>
        <end position="323"/>
    </location>
</feature>
<protein>
    <submittedName>
        <fullName evidence="12">Chloride channel protein</fullName>
    </submittedName>
</protein>
<evidence type="ECO:0000256" key="10">
    <source>
        <dbReference type="SAM" id="MobiDB-lite"/>
    </source>
</evidence>
<evidence type="ECO:0000256" key="7">
    <source>
        <dbReference type="ARBA" id="ARBA00023173"/>
    </source>
</evidence>
<dbReference type="GO" id="GO:0034707">
    <property type="term" value="C:chloride channel complex"/>
    <property type="evidence" value="ECO:0007669"/>
    <property type="project" value="UniProtKB-KW"/>
</dbReference>
<evidence type="ECO:0000256" key="11">
    <source>
        <dbReference type="SAM" id="Phobius"/>
    </source>
</evidence>
<dbReference type="Pfam" id="PF00654">
    <property type="entry name" value="Voltage_CLC"/>
    <property type="match status" value="1"/>
</dbReference>
<dbReference type="SUPFAM" id="SSF81340">
    <property type="entry name" value="Clc chloride channel"/>
    <property type="match status" value="1"/>
</dbReference>
<dbReference type="GO" id="GO:0005254">
    <property type="term" value="F:chloride channel activity"/>
    <property type="evidence" value="ECO:0007669"/>
    <property type="project" value="UniProtKB-KW"/>
</dbReference>
<evidence type="ECO:0000313" key="13">
    <source>
        <dbReference type="Proteomes" id="UP000708298"/>
    </source>
</evidence>
<feature type="transmembrane region" description="Helical" evidence="11">
    <location>
        <begin position="401"/>
        <end position="426"/>
    </location>
</feature>
<dbReference type="Proteomes" id="UP000708298">
    <property type="component" value="Unassembled WGS sequence"/>
</dbReference>
<feature type="region of interest" description="Disordered" evidence="10">
    <location>
        <begin position="1"/>
        <end position="29"/>
    </location>
</feature>
<evidence type="ECO:0000256" key="5">
    <source>
        <dbReference type="ARBA" id="ARBA00023065"/>
    </source>
</evidence>
<comment type="subcellular location">
    <subcellularLocation>
        <location evidence="1">Membrane</location>
        <topology evidence="1">Multi-pass membrane protein</topology>
    </subcellularLocation>
</comment>
<keyword evidence="7" id="KW-0869">Chloride channel</keyword>
<dbReference type="PANTHER" id="PTHR43427:SF6">
    <property type="entry name" value="CHLORIDE CHANNEL PROTEIN CLC-E"/>
    <property type="match status" value="1"/>
</dbReference>
<keyword evidence="5" id="KW-0406">Ion transport</keyword>
<dbReference type="RefSeq" id="WP_227322862.1">
    <property type="nucleotide sequence ID" value="NZ_JAESVB010000011.1"/>
</dbReference>
<dbReference type="Gene3D" id="1.10.3080.10">
    <property type="entry name" value="Clc chloride channel"/>
    <property type="match status" value="1"/>
</dbReference>
<dbReference type="InterPro" id="IPR050368">
    <property type="entry name" value="ClC-type_chloride_channel"/>
</dbReference>
<feature type="transmembrane region" description="Helical" evidence="11">
    <location>
        <begin position="53"/>
        <end position="78"/>
    </location>
</feature>
<dbReference type="PANTHER" id="PTHR43427">
    <property type="entry name" value="CHLORIDE CHANNEL PROTEIN CLC-E"/>
    <property type="match status" value="1"/>
</dbReference>
<feature type="transmembrane region" description="Helical" evidence="11">
    <location>
        <begin position="234"/>
        <end position="251"/>
    </location>
</feature>
<evidence type="ECO:0000256" key="2">
    <source>
        <dbReference type="ARBA" id="ARBA00022448"/>
    </source>
</evidence>